<dbReference type="GO" id="GO:0005634">
    <property type="term" value="C:nucleus"/>
    <property type="evidence" value="ECO:0007669"/>
    <property type="project" value="UniProtKB-SubCell"/>
</dbReference>
<dbReference type="SMART" id="SM00509">
    <property type="entry name" value="TFS2N"/>
    <property type="match status" value="1"/>
</dbReference>
<name>A0A835J6T6_9ROSI</name>
<evidence type="ECO:0000313" key="4">
    <source>
        <dbReference type="EMBL" id="KAF9664545.1"/>
    </source>
</evidence>
<evidence type="ECO:0000256" key="2">
    <source>
        <dbReference type="ARBA" id="ARBA00023242"/>
    </source>
</evidence>
<proteinExistence type="predicted"/>
<feature type="domain" description="Transcription elongation factor TFIIS/CRSP70 N-terminal sub-type" evidence="3">
    <location>
        <begin position="8"/>
        <end position="87"/>
    </location>
</feature>
<keyword evidence="2" id="KW-0539">Nucleus</keyword>
<evidence type="ECO:0000256" key="1">
    <source>
        <dbReference type="ARBA" id="ARBA00004123"/>
    </source>
</evidence>
<reference evidence="4 5" key="1">
    <citation type="submission" date="2020-10" db="EMBL/GenBank/DDBJ databases">
        <title>Plant Genome Project.</title>
        <authorList>
            <person name="Zhang R.-G."/>
        </authorList>
    </citation>
    <scope>NUCLEOTIDE SEQUENCE [LARGE SCALE GENOMIC DNA]</scope>
    <source>
        <strain evidence="4">FAFU-HL-1</strain>
        <tissue evidence="4">Leaf</tissue>
    </source>
</reference>
<dbReference type="Pfam" id="PF08711">
    <property type="entry name" value="Med26"/>
    <property type="match status" value="1"/>
</dbReference>
<dbReference type="InterPro" id="IPR035441">
    <property type="entry name" value="TFIIS/LEDGF_dom_sf"/>
</dbReference>
<dbReference type="Proteomes" id="UP000657918">
    <property type="component" value="Chromosome 16"/>
</dbReference>
<protein>
    <recommendedName>
        <fullName evidence="3">Transcription elongation factor TFIIS/CRSP70 N-terminal sub-type domain-containing protein</fullName>
    </recommendedName>
</protein>
<comment type="caution">
    <text evidence="4">The sequence shown here is derived from an EMBL/GenBank/DDBJ whole genome shotgun (WGS) entry which is preliminary data.</text>
</comment>
<comment type="subcellular location">
    <subcellularLocation>
        <location evidence="1">Nucleus</location>
    </subcellularLocation>
</comment>
<gene>
    <name evidence="4" type="ORF">SADUNF_Sadunf16G0029800</name>
</gene>
<accession>A0A835J6T6</accession>
<dbReference type="InterPro" id="IPR003617">
    <property type="entry name" value="TFIIS/CRSP70_N_sub"/>
</dbReference>
<evidence type="ECO:0000259" key="3">
    <source>
        <dbReference type="SMART" id="SM00509"/>
    </source>
</evidence>
<dbReference type="EMBL" id="JADGMS010000016">
    <property type="protein sequence ID" value="KAF9664545.1"/>
    <property type="molecule type" value="Genomic_DNA"/>
</dbReference>
<sequence length="150" mass="17221">MEKFFLSLFESAKKSADIMALSASIFLEVYRCLDALDQLKRFQVTSSKVRVSTHVAKEVQYLTKHHVKMIKTTASLLLDAWSMKLYARNPAIDGKAQPTKSKSGSRTGTLVVKIYRRVIKRVKVNMLIHTKNRIDEEKENSFIYIKKAPQ</sequence>
<keyword evidence="5" id="KW-1185">Reference proteome</keyword>
<organism evidence="4 5">
    <name type="scientific">Salix dunnii</name>
    <dbReference type="NCBI Taxonomy" id="1413687"/>
    <lineage>
        <taxon>Eukaryota</taxon>
        <taxon>Viridiplantae</taxon>
        <taxon>Streptophyta</taxon>
        <taxon>Embryophyta</taxon>
        <taxon>Tracheophyta</taxon>
        <taxon>Spermatophyta</taxon>
        <taxon>Magnoliopsida</taxon>
        <taxon>eudicotyledons</taxon>
        <taxon>Gunneridae</taxon>
        <taxon>Pentapetalae</taxon>
        <taxon>rosids</taxon>
        <taxon>fabids</taxon>
        <taxon>Malpighiales</taxon>
        <taxon>Salicaceae</taxon>
        <taxon>Saliceae</taxon>
        <taxon>Salix</taxon>
    </lineage>
</organism>
<dbReference type="Gene3D" id="1.20.930.10">
    <property type="entry name" value="Conserved domain common to transcription factors TFIIS, elongin A, CRSP70"/>
    <property type="match status" value="1"/>
</dbReference>
<dbReference type="InterPro" id="IPR017923">
    <property type="entry name" value="TFIIS_N"/>
</dbReference>
<dbReference type="SUPFAM" id="SSF47676">
    <property type="entry name" value="Conserved domain common to transcription factors TFIIS, elongin A, CRSP70"/>
    <property type="match status" value="1"/>
</dbReference>
<dbReference type="AlphaFoldDB" id="A0A835J6T6"/>
<evidence type="ECO:0000313" key="5">
    <source>
        <dbReference type="Proteomes" id="UP000657918"/>
    </source>
</evidence>